<dbReference type="EMBL" id="KZ451980">
    <property type="protein sequence ID" value="PKA55245.1"/>
    <property type="molecule type" value="Genomic_DNA"/>
</dbReference>
<dbReference type="STRING" id="1088818.A0A2I0AI90"/>
<feature type="compositionally biased region" description="Gly residues" evidence="1">
    <location>
        <begin position="155"/>
        <end position="166"/>
    </location>
</feature>
<dbReference type="AlphaFoldDB" id="A0A2I0AI90"/>
<accession>A0A2I0AI90</accession>
<feature type="region of interest" description="Disordered" evidence="1">
    <location>
        <begin position="264"/>
        <end position="284"/>
    </location>
</feature>
<organism evidence="2 3">
    <name type="scientific">Apostasia shenzhenica</name>
    <dbReference type="NCBI Taxonomy" id="1088818"/>
    <lineage>
        <taxon>Eukaryota</taxon>
        <taxon>Viridiplantae</taxon>
        <taxon>Streptophyta</taxon>
        <taxon>Embryophyta</taxon>
        <taxon>Tracheophyta</taxon>
        <taxon>Spermatophyta</taxon>
        <taxon>Magnoliopsida</taxon>
        <taxon>Liliopsida</taxon>
        <taxon>Asparagales</taxon>
        <taxon>Orchidaceae</taxon>
        <taxon>Apostasioideae</taxon>
        <taxon>Apostasia</taxon>
    </lineage>
</organism>
<proteinExistence type="predicted"/>
<feature type="region of interest" description="Disordered" evidence="1">
    <location>
        <begin position="58"/>
        <end position="124"/>
    </location>
</feature>
<evidence type="ECO:0000313" key="2">
    <source>
        <dbReference type="EMBL" id="PKA55245.1"/>
    </source>
</evidence>
<gene>
    <name evidence="2" type="ORF">AXF42_Ash003882</name>
</gene>
<feature type="compositionally biased region" description="Polar residues" evidence="1">
    <location>
        <begin position="168"/>
        <end position="181"/>
    </location>
</feature>
<dbReference type="PANTHER" id="PTHR35132">
    <property type="entry name" value="SERINE/ARGININE REPETITIVE MATRIX-LIKE PROTEIN"/>
    <property type="match status" value="1"/>
</dbReference>
<dbReference type="PANTHER" id="PTHR35132:SF1">
    <property type="entry name" value="SERINE_ARGININE REPETITIVE MATRIX-LIKE PROTEIN"/>
    <property type="match status" value="1"/>
</dbReference>
<feature type="compositionally biased region" description="Basic and acidic residues" evidence="1">
    <location>
        <begin position="108"/>
        <end position="120"/>
    </location>
</feature>
<feature type="compositionally biased region" description="Pro residues" evidence="1">
    <location>
        <begin position="72"/>
        <end position="98"/>
    </location>
</feature>
<evidence type="ECO:0000256" key="1">
    <source>
        <dbReference type="SAM" id="MobiDB-lite"/>
    </source>
</evidence>
<protein>
    <submittedName>
        <fullName evidence="2">Uncharacterized protein</fullName>
    </submittedName>
</protein>
<reference evidence="2 3" key="1">
    <citation type="journal article" date="2017" name="Nature">
        <title>The Apostasia genome and the evolution of orchids.</title>
        <authorList>
            <person name="Zhang G.Q."/>
            <person name="Liu K.W."/>
            <person name="Li Z."/>
            <person name="Lohaus R."/>
            <person name="Hsiao Y.Y."/>
            <person name="Niu S.C."/>
            <person name="Wang J.Y."/>
            <person name="Lin Y.C."/>
            <person name="Xu Q."/>
            <person name="Chen L.J."/>
            <person name="Yoshida K."/>
            <person name="Fujiwara S."/>
            <person name="Wang Z.W."/>
            <person name="Zhang Y.Q."/>
            <person name="Mitsuda N."/>
            <person name="Wang M."/>
            <person name="Liu G.H."/>
            <person name="Pecoraro L."/>
            <person name="Huang H.X."/>
            <person name="Xiao X.J."/>
            <person name="Lin M."/>
            <person name="Wu X.Y."/>
            <person name="Wu W.L."/>
            <person name="Chen Y.Y."/>
            <person name="Chang S.B."/>
            <person name="Sakamoto S."/>
            <person name="Ohme-Takagi M."/>
            <person name="Yagi M."/>
            <person name="Zeng S.J."/>
            <person name="Shen C.Y."/>
            <person name="Yeh C.M."/>
            <person name="Luo Y.B."/>
            <person name="Tsai W.C."/>
            <person name="Van de Peer Y."/>
            <person name="Liu Z.J."/>
        </authorList>
    </citation>
    <scope>NUCLEOTIDE SEQUENCE [LARGE SCALE GENOMIC DNA]</scope>
    <source>
        <strain evidence="3">cv. Shenzhen</strain>
        <tissue evidence="2">Stem</tissue>
    </source>
</reference>
<dbReference type="Proteomes" id="UP000236161">
    <property type="component" value="Unassembled WGS sequence"/>
</dbReference>
<keyword evidence="3" id="KW-1185">Reference proteome</keyword>
<evidence type="ECO:0000313" key="3">
    <source>
        <dbReference type="Proteomes" id="UP000236161"/>
    </source>
</evidence>
<feature type="compositionally biased region" description="Gly residues" evidence="1">
    <location>
        <begin position="270"/>
        <end position="284"/>
    </location>
</feature>
<dbReference type="OrthoDB" id="1933735at2759"/>
<feature type="region of interest" description="Disordered" evidence="1">
    <location>
        <begin position="143"/>
        <end position="187"/>
    </location>
</feature>
<sequence length="302" mass="30338">MEFPLESPRRRSSASSSPEFEFWMLTNPASSEPNPQLLSADELFAGGVLLPLHLLSLTPAPAASGGGGGSPLIPPPPPPAPPPATETEDPPPSPPPPSSKKWKTIFKSGEKKSDKKDRKASSNAAAAAAAAAELNIHIWPFSRSRSAGNGRPRAVGGGGGGGGGGIRKTSSAPCSRSNSSGEPAAGPAGAAATAAVAGRRTGGIYLGRASPVWQLRRRGGAVAGGRRDVASAGGRVLNLNANTCIGHRKPENCRGCDNDAATADVTGDQSGDGDGGAGGRGPGGRVTGSLFNLKAIFAKKVY</sequence>
<name>A0A2I0AI90_9ASPA</name>